<sequence>MDNLCVMCNKNVPVIYTTRFENGSIINDGICLSCAMRNKVGGIDQMLEKSGITEDNVDEITEQMNEVLNQIQENGGSENILSAMFGGQIPDNIQDILGPMAGVTAGEDPNDMDYDEEYDEDDDSADNDSANSSKDSAEEDSEDNEPQWPFLFPGKNQSSDDNKQNQRRSRRNVRNKRKNLDQYATNLNKKAKDGKIDPLIGREKELNRVIEILNRRNKNNPVLLGEPGVGKTAIAEGLATRIIEGNVPPKLQDMELYQLDMTAVVAGTQFRGQFENRMKGIVEEASSAGNIVLVIDELHNIIGAGDADGAMNAANILKPALAKGEIRVLGSTTLEEYRRHIEKDSALERRFQKVIVDPPTEKETMEIMMGLRETYQNHHHVVYSDDVLRACIKLSERYITERFLPDKAIDLMDEAGSKANLKDEDLIIQAKLKNEISQLDRELQTLSEKMPEDPESEEAESLYAKQAEFKSSKMKAEEELAEVEERLKPSIITEENIAEIVAEWTGIPVTSISYDEKEKLLDLESLLHKRIIGQESAVSAVSRALRRSRAGLRAKRKPSSFIFVGPTGVGKTELTKAVTEVMFDSEDNLIRLDMSEYMEAHTVSKLIGSPPGYVGYDDGGQLTEKVRRKPYSVLLFDEIEKAHSDIFNIMLQILDEGRLTDAQGKLVDFSNTIVIMTSNVGTSQKSGYGFGAHEDEAEENRIRAALRDAFRPEFLNRVDEVVVFHRLKKAEIREIVDLMLVDVEDSLKVSASCSLEVSETAKDYLGEAGYSDEYGARQLQRQITKNIEDPLAEMKLRGELDNKSKVKVDFKSGELKFKAE</sequence>
<dbReference type="InterPro" id="IPR050130">
    <property type="entry name" value="ClpA_ClpB"/>
</dbReference>
<dbReference type="SUPFAM" id="SSF52540">
    <property type="entry name" value="P-loop containing nucleoside triphosphate hydrolases"/>
    <property type="match status" value="2"/>
</dbReference>
<dbReference type="PRINTS" id="PR00300">
    <property type="entry name" value="CLPPROTEASEA"/>
</dbReference>
<evidence type="ECO:0000256" key="3">
    <source>
        <dbReference type="ARBA" id="ARBA00022840"/>
    </source>
</evidence>
<dbReference type="RefSeq" id="WP_106012028.1">
    <property type="nucleotide sequence ID" value="NZ_CP027226.1"/>
</dbReference>
<evidence type="ECO:0000256" key="1">
    <source>
        <dbReference type="ARBA" id="ARBA00022737"/>
    </source>
</evidence>
<evidence type="ECO:0000313" key="10">
    <source>
        <dbReference type="Proteomes" id="UP000237947"/>
    </source>
</evidence>
<keyword evidence="4" id="KW-0143">Chaperone</keyword>
<dbReference type="KEGG" id="fsa:C5Q98_01805"/>
<dbReference type="InterPro" id="IPR001270">
    <property type="entry name" value="ClpA/B"/>
</dbReference>
<dbReference type="GO" id="GO:0034605">
    <property type="term" value="P:cellular response to heat"/>
    <property type="evidence" value="ECO:0007669"/>
    <property type="project" value="TreeGrafter"/>
</dbReference>
<accession>A0A2S0KLY2</accession>
<reference evidence="10" key="1">
    <citation type="submission" date="2018-02" db="EMBL/GenBank/DDBJ databases">
        <authorList>
            <person name="Holder M.E."/>
            <person name="Ajami N.J."/>
            <person name="Petrosino J.F."/>
        </authorList>
    </citation>
    <scope>NUCLEOTIDE SEQUENCE [LARGE SCALE GENOMIC DNA]</scope>
    <source>
        <strain evidence="10">CCUG 47711</strain>
    </source>
</reference>
<dbReference type="Pfam" id="PF07724">
    <property type="entry name" value="AAA_2"/>
    <property type="match status" value="1"/>
</dbReference>
<feature type="compositionally biased region" description="Acidic residues" evidence="6">
    <location>
        <begin position="108"/>
        <end position="126"/>
    </location>
</feature>
<dbReference type="InterPro" id="IPR041546">
    <property type="entry name" value="ClpA/ClpB_AAA_lid"/>
</dbReference>
<dbReference type="EMBL" id="CP027226">
    <property type="protein sequence ID" value="AVM42042.1"/>
    <property type="molecule type" value="Genomic_DNA"/>
</dbReference>
<keyword evidence="10" id="KW-1185">Reference proteome</keyword>
<dbReference type="CDD" id="cd19499">
    <property type="entry name" value="RecA-like_ClpB_Hsp104-like"/>
    <property type="match status" value="1"/>
</dbReference>
<dbReference type="Proteomes" id="UP000237947">
    <property type="component" value="Chromosome"/>
</dbReference>
<protein>
    <submittedName>
        <fullName evidence="9">Chaperone ClpB</fullName>
    </submittedName>
</protein>
<evidence type="ECO:0000256" key="4">
    <source>
        <dbReference type="ARBA" id="ARBA00023186"/>
    </source>
</evidence>
<feature type="coiled-coil region" evidence="5">
    <location>
        <begin position="429"/>
        <end position="486"/>
    </location>
</feature>
<dbReference type="FunFam" id="3.40.50.300:FF:000025">
    <property type="entry name" value="ATP-dependent Clp protease subunit"/>
    <property type="match status" value="1"/>
</dbReference>
<dbReference type="InterPro" id="IPR028299">
    <property type="entry name" value="ClpA/B_CS2"/>
</dbReference>
<keyword evidence="1" id="KW-0677">Repeat</keyword>
<dbReference type="Pfam" id="PF00004">
    <property type="entry name" value="AAA"/>
    <property type="match status" value="1"/>
</dbReference>
<dbReference type="OrthoDB" id="9803641at2"/>
<feature type="domain" description="Clp ATPase C-terminal" evidence="8">
    <location>
        <begin position="727"/>
        <end position="817"/>
    </location>
</feature>
<dbReference type="InterPro" id="IPR003959">
    <property type="entry name" value="ATPase_AAA_core"/>
</dbReference>
<dbReference type="Pfam" id="PF10431">
    <property type="entry name" value="ClpB_D2-small"/>
    <property type="match status" value="1"/>
</dbReference>
<keyword evidence="2" id="KW-0547">Nucleotide-binding</keyword>
<dbReference type="AlphaFoldDB" id="A0A2S0KLY2"/>
<dbReference type="Gene3D" id="1.10.8.60">
    <property type="match status" value="2"/>
</dbReference>
<evidence type="ECO:0000256" key="2">
    <source>
        <dbReference type="ARBA" id="ARBA00022741"/>
    </source>
</evidence>
<dbReference type="FunFam" id="3.40.50.300:FF:000010">
    <property type="entry name" value="Chaperone clpB 1, putative"/>
    <property type="match status" value="1"/>
</dbReference>
<dbReference type="CDD" id="cd00009">
    <property type="entry name" value="AAA"/>
    <property type="match status" value="1"/>
</dbReference>
<dbReference type="GO" id="GO:0016887">
    <property type="term" value="F:ATP hydrolysis activity"/>
    <property type="evidence" value="ECO:0007669"/>
    <property type="project" value="InterPro"/>
</dbReference>
<evidence type="ECO:0000313" key="9">
    <source>
        <dbReference type="EMBL" id="AVM42042.1"/>
    </source>
</evidence>
<feature type="domain" description="AAA+ ATPase" evidence="7">
    <location>
        <begin position="557"/>
        <end position="720"/>
    </location>
</feature>
<feature type="domain" description="AAA+ ATPase" evidence="7">
    <location>
        <begin position="217"/>
        <end position="361"/>
    </location>
</feature>
<dbReference type="GO" id="GO:0005737">
    <property type="term" value="C:cytoplasm"/>
    <property type="evidence" value="ECO:0007669"/>
    <property type="project" value="TreeGrafter"/>
</dbReference>
<evidence type="ECO:0000259" key="8">
    <source>
        <dbReference type="SMART" id="SM01086"/>
    </source>
</evidence>
<keyword evidence="5" id="KW-0175">Coiled coil</keyword>
<evidence type="ECO:0000256" key="6">
    <source>
        <dbReference type="SAM" id="MobiDB-lite"/>
    </source>
</evidence>
<dbReference type="PANTHER" id="PTHR11638:SF18">
    <property type="entry name" value="HEAT SHOCK PROTEIN 104"/>
    <property type="match status" value="1"/>
</dbReference>
<dbReference type="SMART" id="SM00382">
    <property type="entry name" value="AAA"/>
    <property type="match status" value="2"/>
</dbReference>
<evidence type="ECO:0000259" key="7">
    <source>
        <dbReference type="SMART" id="SM00382"/>
    </source>
</evidence>
<dbReference type="PANTHER" id="PTHR11638">
    <property type="entry name" value="ATP-DEPENDENT CLP PROTEASE"/>
    <property type="match status" value="1"/>
</dbReference>
<dbReference type="InterPro" id="IPR003593">
    <property type="entry name" value="AAA+_ATPase"/>
</dbReference>
<gene>
    <name evidence="9" type="ORF">C5Q98_01805</name>
</gene>
<organism evidence="9 10">
    <name type="scientific">Fastidiosipila sanguinis</name>
    <dbReference type="NCBI Taxonomy" id="236753"/>
    <lineage>
        <taxon>Bacteria</taxon>
        <taxon>Bacillati</taxon>
        <taxon>Bacillota</taxon>
        <taxon>Clostridia</taxon>
        <taxon>Eubacteriales</taxon>
        <taxon>Oscillospiraceae</taxon>
        <taxon>Fastidiosipila</taxon>
    </lineage>
</organism>
<dbReference type="PROSITE" id="PS00871">
    <property type="entry name" value="CLPAB_2"/>
    <property type="match status" value="1"/>
</dbReference>
<dbReference type="InterPro" id="IPR027417">
    <property type="entry name" value="P-loop_NTPase"/>
</dbReference>
<dbReference type="InterPro" id="IPR019489">
    <property type="entry name" value="Clp_ATPase_C"/>
</dbReference>
<dbReference type="Gene3D" id="3.40.50.300">
    <property type="entry name" value="P-loop containing nucleotide triphosphate hydrolases"/>
    <property type="match status" value="2"/>
</dbReference>
<proteinExistence type="predicted"/>
<evidence type="ECO:0000256" key="5">
    <source>
        <dbReference type="SAM" id="Coils"/>
    </source>
</evidence>
<dbReference type="GO" id="GO:0005524">
    <property type="term" value="F:ATP binding"/>
    <property type="evidence" value="ECO:0007669"/>
    <property type="project" value="UniProtKB-KW"/>
</dbReference>
<feature type="compositionally biased region" description="Basic residues" evidence="6">
    <location>
        <begin position="165"/>
        <end position="177"/>
    </location>
</feature>
<name>A0A2S0KLY2_9FIRM</name>
<dbReference type="Pfam" id="PF17871">
    <property type="entry name" value="AAA_lid_9"/>
    <property type="match status" value="1"/>
</dbReference>
<keyword evidence="3" id="KW-0067">ATP-binding</keyword>
<dbReference type="Gene3D" id="4.10.860.10">
    <property type="entry name" value="UVR domain"/>
    <property type="match status" value="1"/>
</dbReference>
<dbReference type="SMART" id="SM01086">
    <property type="entry name" value="ClpB_D2-small"/>
    <property type="match status" value="1"/>
</dbReference>
<feature type="region of interest" description="Disordered" evidence="6">
    <location>
        <begin position="99"/>
        <end position="189"/>
    </location>
</feature>